<dbReference type="GO" id="GO:0046872">
    <property type="term" value="F:metal ion binding"/>
    <property type="evidence" value="ECO:0007669"/>
    <property type="project" value="UniProtKB-KW"/>
</dbReference>
<evidence type="ECO:0000256" key="11">
    <source>
        <dbReference type="ARBA" id="ARBA00047899"/>
    </source>
</evidence>
<dbReference type="GO" id="GO:0030688">
    <property type="term" value="C:preribosome, small subunit precursor"/>
    <property type="evidence" value="ECO:0007669"/>
    <property type="project" value="TreeGrafter"/>
</dbReference>
<dbReference type="SMART" id="SM00090">
    <property type="entry name" value="RIO"/>
    <property type="match status" value="1"/>
</dbReference>
<dbReference type="InterPro" id="IPR036390">
    <property type="entry name" value="WH_DNA-bd_sf"/>
</dbReference>
<evidence type="ECO:0000256" key="9">
    <source>
        <dbReference type="ARBA" id="ARBA00022840"/>
    </source>
</evidence>
<keyword evidence="15" id="KW-1185">Reference proteome</keyword>
<dbReference type="AlphaFoldDB" id="A0A977KAQ9"/>
<evidence type="ECO:0000256" key="6">
    <source>
        <dbReference type="ARBA" id="ARBA00022723"/>
    </source>
</evidence>
<name>A0A977KAQ9_9CREN</name>
<dbReference type="SUPFAM" id="SSF46785">
    <property type="entry name" value="Winged helix' DNA-binding domain"/>
    <property type="match status" value="1"/>
</dbReference>
<dbReference type="GO" id="GO:0005524">
    <property type="term" value="F:ATP binding"/>
    <property type="evidence" value="ECO:0007669"/>
    <property type="project" value="UniProtKB-KW"/>
</dbReference>
<accession>A0A977KAQ9</accession>
<evidence type="ECO:0000256" key="2">
    <source>
        <dbReference type="ARBA" id="ARBA00009196"/>
    </source>
</evidence>
<comment type="catalytic activity">
    <reaction evidence="11">
        <text>L-threonyl-[protein] + ATP = O-phospho-L-threonyl-[protein] + ADP + H(+)</text>
        <dbReference type="Rhea" id="RHEA:46608"/>
        <dbReference type="Rhea" id="RHEA-COMP:11060"/>
        <dbReference type="Rhea" id="RHEA-COMP:11605"/>
        <dbReference type="ChEBI" id="CHEBI:15378"/>
        <dbReference type="ChEBI" id="CHEBI:30013"/>
        <dbReference type="ChEBI" id="CHEBI:30616"/>
        <dbReference type="ChEBI" id="CHEBI:61977"/>
        <dbReference type="ChEBI" id="CHEBI:456216"/>
        <dbReference type="EC" id="2.7.11.1"/>
    </reaction>
</comment>
<keyword evidence="4" id="KW-0723">Serine/threonine-protein kinase</keyword>
<dbReference type="InterPro" id="IPR030484">
    <property type="entry name" value="Rio2"/>
</dbReference>
<dbReference type="SUPFAM" id="SSF56112">
    <property type="entry name" value="Protein kinase-like (PK-like)"/>
    <property type="match status" value="1"/>
</dbReference>
<dbReference type="Proteomes" id="UP001063698">
    <property type="component" value="Chromosome"/>
</dbReference>
<dbReference type="Gene3D" id="1.10.10.10">
    <property type="entry name" value="Winged helix-like DNA-binding domain superfamily/Winged helix DNA-binding domain"/>
    <property type="match status" value="1"/>
</dbReference>
<evidence type="ECO:0000256" key="7">
    <source>
        <dbReference type="ARBA" id="ARBA00022741"/>
    </source>
</evidence>
<dbReference type="CDD" id="cd05144">
    <property type="entry name" value="RIO2_C"/>
    <property type="match status" value="1"/>
</dbReference>
<dbReference type="InterPro" id="IPR011009">
    <property type="entry name" value="Kinase-like_dom_sf"/>
</dbReference>
<evidence type="ECO:0000256" key="5">
    <source>
        <dbReference type="ARBA" id="ARBA00022679"/>
    </source>
</evidence>
<dbReference type="Gene3D" id="3.30.200.20">
    <property type="entry name" value="Phosphorylase Kinase, domain 1"/>
    <property type="match status" value="1"/>
</dbReference>
<evidence type="ECO:0000256" key="4">
    <source>
        <dbReference type="ARBA" id="ARBA00022527"/>
    </source>
</evidence>
<keyword evidence="5" id="KW-0808">Transferase</keyword>
<proteinExistence type="inferred from homology"/>
<sequence>MNIHEALKVLTPDDIRVLQAIEKYLKQYEFVPIEVLERTTRLPPHRLERSLYKLNSLKLIRRQSAATLGYRLTILAYDVLAVLSLMKRGVIEALGDKLGVGKESDVYLGIAPGGKKLAVKFHRVGRTSFRHVVRHRTYKVEDSWLLQSKVSAQREFAALRELYEVGAKVPKPIDRSRHVVVTELIEGAVELSEKPALNDPLKAFGDVIETIAKAYNDVGIVHGDLSEYNIIVIPETSEAYVIDWPQYVEKDHPSAEKLLRRDVEYVVRFFKKVYGVPAETEEVLRAIKGEVSDSGS</sequence>
<comment type="cofactor">
    <cofactor evidence="1">
        <name>Mg(2+)</name>
        <dbReference type="ChEBI" id="CHEBI:18420"/>
    </cofactor>
</comment>
<dbReference type="EC" id="2.7.11.1" evidence="3"/>
<dbReference type="InterPro" id="IPR015285">
    <property type="entry name" value="RIO2_wHTH_N"/>
</dbReference>
<evidence type="ECO:0000256" key="1">
    <source>
        <dbReference type="ARBA" id="ARBA00001946"/>
    </source>
</evidence>
<dbReference type="PANTHER" id="PTHR45852">
    <property type="entry name" value="SER/THR-PROTEIN KINASE RIO2"/>
    <property type="match status" value="1"/>
</dbReference>
<evidence type="ECO:0000256" key="10">
    <source>
        <dbReference type="ARBA" id="ARBA00022842"/>
    </source>
</evidence>
<keyword evidence="8 14" id="KW-0418">Kinase</keyword>
<evidence type="ECO:0000313" key="14">
    <source>
        <dbReference type="EMBL" id="UXD21431.1"/>
    </source>
</evidence>
<dbReference type="InterPro" id="IPR018935">
    <property type="entry name" value="RIO_kinase_CS"/>
</dbReference>
<comment type="catalytic activity">
    <reaction evidence="12">
        <text>L-seryl-[protein] + ATP = O-phospho-L-seryl-[protein] + ADP + H(+)</text>
        <dbReference type="Rhea" id="RHEA:17989"/>
        <dbReference type="Rhea" id="RHEA-COMP:9863"/>
        <dbReference type="Rhea" id="RHEA-COMP:11604"/>
        <dbReference type="ChEBI" id="CHEBI:15378"/>
        <dbReference type="ChEBI" id="CHEBI:29999"/>
        <dbReference type="ChEBI" id="CHEBI:30616"/>
        <dbReference type="ChEBI" id="CHEBI:83421"/>
        <dbReference type="ChEBI" id="CHEBI:456216"/>
        <dbReference type="EC" id="2.7.11.1"/>
    </reaction>
</comment>
<evidence type="ECO:0000256" key="8">
    <source>
        <dbReference type="ARBA" id="ARBA00022777"/>
    </source>
</evidence>
<dbReference type="Gene3D" id="1.10.510.10">
    <property type="entry name" value="Transferase(Phosphotransferase) domain 1"/>
    <property type="match status" value="1"/>
</dbReference>
<dbReference type="GO" id="GO:0030490">
    <property type="term" value="P:maturation of SSU-rRNA"/>
    <property type="evidence" value="ECO:0007669"/>
    <property type="project" value="TreeGrafter"/>
</dbReference>
<reference evidence="14" key="1">
    <citation type="submission" date="2013-11" db="EMBL/GenBank/DDBJ databases">
        <title>Comparative genomics of Ignicoccus.</title>
        <authorList>
            <person name="Podar M."/>
        </authorList>
    </citation>
    <scope>NUCLEOTIDE SEQUENCE</scope>
    <source>
        <strain evidence="14">DSM 13166</strain>
    </source>
</reference>
<dbReference type="Pfam" id="PF01163">
    <property type="entry name" value="RIO1"/>
    <property type="match status" value="1"/>
</dbReference>
<dbReference type="InterPro" id="IPR000687">
    <property type="entry name" value="RIO_kinase"/>
</dbReference>
<keyword evidence="10" id="KW-0460">Magnesium</keyword>
<dbReference type="Pfam" id="PF09202">
    <property type="entry name" value="Rio2_N"/>
    <property type="match status" value="1"/>
</dbReference>
<dbReference type="EMBL" id="CP006868">
    <property type="protein sequence ID" value="UXD21431.1"/>
    <property type="molecule type" value="Genomic_DNA"/>
</dbReference>
<dbReference type="GO" id="GO:0005829">
    <property type="term" value="C:cytosol"/>
    <property type="evidence" value="ECO:0007669"/>
    <property type="project" value="TreeGrafter"/>
</dbReference>
<gene>
    <name evidence="14" type="ORF">IPA_04210</name>
</gene>
<keyword evidence="6" id="KW-0479">Metal-binding</keyword>
<evidence type="ECO:0000256" key="12">
    <source>
        <dbReference type="ARBA" id="ARBA00048679"/>
    </source>
</evidence>
<organism evidence="14 15">
    <name type="scientific">Ignicoccus pacificus DSM 13166</name>
    <dbReference type="NCBI Taxonomy" id="940294"/>
    <lineage>
        <taxon>Archaea</taxon>
        <taxon>Thermoproteota</taxon>
        <taxon>Thermoprotei</taxon>
        <taxon>Desulfurococcales</taxon>
        <taxon>Desulfurococcaceae</taxon>
        <taxon>Ignicoccus</taxon>
    </lineage>
</organism>
<dbReference type="InterPro" id="IPR036388">
    <property type="entry name" value="WH-like_DNA-bd_sf"/>
</dbReference>
<dbReference type="PANTHER" id="PTHR45852:SF1">
    <property type="entry name" value="SERINE_THREONINE-PROTEIN KINASE RIO2"/>
    <property type="match status" value="1"/>
</dbReference>
<keyword evidence="7" id="KW-0547">Nucleotide-binding</keyword>
<evidence type="ECO:0000256" key="3">
    <source>
        <dbReference type="ARBA" id="ARBA00012513"/>
    </source>
</evidence>
<dbReference type="GO" id="GO:0004674">
    <property type="term" value="F:protein serine/threonine kinase activity"/>
    <property type="evidence" value="ECO:0007669"/>
    <property type="project" value="UniProtKB-KW"/>
</dbReference>
<dbReference type="PROSITE" id="PS01245">
    <property type="entry name" value="RIO1"/>
    <property type="match status" value="1"/>
</dbReference>
<dbReference type="FunFam" id="3.30.200.20:FF:000052">
    <property type="entry name" value="Serine/threonine-protein kinase RIO2"/>
    <property type="match status" value="1"/>
</dbReference>
<evidence type="ECO:0000259" key="13">
    <source>
        <dbReference type="SMART" id="SM00090"/>
    </source>
</evidence>
<dbReference type="InterPro" id="IPR018934">
    <property type="entry name" value="RIO_dom"/>
</dbReference>
<evidence type="ECO:0000313" key="15">
    <source>
        <dbReference type="Proteomes" id="UP001063698"/>
    </source>
</evidence>
<protein>
    <recommendedName>
        <fullName evidence="3">non-specific serine/threonine protein kinase</fullName>
        <ecNumber evidence="3">2.7.11.1</ecNumber>
    </recommendedName>
</protein>
<dbReference type="KEGG" id="ipc:IPA_04210"/>
<feature type="domain" description="RIO kinase" evidence="13">
    <location>
        <begin position="63"/>
        <end position="289"/>
    </location>
</feature>
<keyword evidence="9" id="KW-0067">ATP-binding</keyword>
<comment type="similarity">
    <text evidence="2">Belongs to the protein kinase superfamily. RIO-type Ser/Thr kinase family.</text>
</comment>